<dbReference type="Proteomes" id="UP000531659">
    <property type="component" value="Unassembled WGS sequence"/>
</dbReference>
<keyword evidence="1" id="KW-0472">Membrane</keyword>
<organism evidence="2 3">
    <name type="scientific">Clostridium estertheticum</name>
    <dbReference type="NCBI Taxonomy" id="238834"/>
    <lineage>
        <taxon>Bacteria</taxon>
        <taxon>Bacillati</taxon>
        <taxon>Bacillota</taxon>
        <taxon>Clostridia</taxon>
        <taxon>Eubacteriales</taxon>
        <taxon>Clostridiaceae</taxon>
        <taxon>Clostridium</taxon>
    </lineage>
</organism>
<protein>
    <submittedName>
        <fullName evidence="2">Uncharacterized protein</fullName>
    </submittedName>
</protein>
<comment type="caution">
    <text evidence="2">The sequence shown here is derived from an EMBL/GenBank/DDBJ whole genome shotgun (WGS) entry which is preliminary data.</text>
</comment>
<dbReference type="EMBL" id="JABEYB010000020">
    <property type="protein sequence ID" value="NNU78222.1"/>
    <property type="molecule type" value="Genomic_DNA"/>
</dbReference>
<name>A0A7Y3WTI7_9CLOT</name>
<feature type="transmembrane region" description="Helical" evidence="1">
    <location>
        <begin position="21"/>
        <end position="43"/>
    </location>
</feature>
<dbReference type="AlphaFoldDB" id="A0A7Y3WTI7"/>
<reference evidence="2 3" key="1">
    <citation type="submission" date="2020-05" db="EMBL/GenBank/DDBJ databases">
        <title>Complete genome of Clostridium estertheticum subspecies estertheticum, isolated from Vacuum packed lamb meat from New Zealand imported to Switzerland.</title>
        <authorList>
            <person name="Wambui J."/>
            <person name="Stevens M.J.A."/>
            <person name="Stephan R."/>
        </authorList>
    </citation>
    <scope>NUCLEOTIDE SEQUENCE [LARGE SCALE GENOMIC DNA]</scope>
    <source>
        <strain evidence="2 3">CEST001</strain>
    </source>
</reference>
<gene>
    <name evidence="2" type="ORF">HLQ16_20130</name>
</gene>
<evidence type="ECO:0000313" key="2">
    <source>
        <dbReference type="EMBL" id="NNU78222.1"/>
    </source>
</evidence>
<feature type="transmembrane region" description="Helical" evidence="1">
    <location>
        <begin position="63"/>
        <end position="85"/>
    </location>
</feature>
<accession>A0A7Y3WTI7</accession>
<keyword evidence="1" id="KW-0812">Transmembrane</keyword>
<evidence type="ECO:0000256" key="1">
    <source>
        <dbReference type="SAM" id="Phobius"/>
    </source>
</evidence>
<proteinExistence type="predicted"/>
<keyword evidence="1" id="KW-1133">Transmembrane helix</keyword>
<dbReference type="RefSeq" id="WP_171298802.1">
    <property type="nucleotide sequence ID" value="NZ_JABEYB010000020.1"/>
</dbReference>
<evidence type="ECO:0000313" key="3">
    <source>
        <dbReference type="Proteomes" id="UP000531659"/>
    </source>
</evidence>
<sequence>MQILRHIYCISCGEVKLSIAISLATCFEILTFSCLNPFIAISSNSFIFQDSISIKLNLPAKSALFLMGASALCGNEIIIALKSLLMASLR</sequence>